<gene>
    <name evidence="2" type="ORF">WKW80_17555</name>
</gene>
<dbReference type="InterPro" id="IPR013766">
    <property type="entry name" value="Thioredoxin_domain"/>
</dbReference>
<dbReference type="InterPro" id="IPR036249">
    <property type="entry name" value="Thioredoxin-like_sf"/>
</dbReference>
<dbReference type="InterPro" id="IPR000866">
    <property type="entry name" value="AhpC/TSA"/>
</dbReference>
<keyword evidence="3" id="KW-1185">Reference proteome</keyword>
<evidence type="ECO:0000313" key="3">
    <source>
        <dbReference type="Proteomes" id="UP001363010"/>
    </source>
</evidence>
<feature type="domain" description="Thioredoxin" evidence="1">
    <location>
        <begin position="9"/>
        <end position="130"/>
    </location>
</feature>
<dbReference type="Proteomes" id="UP001363010">
    <property type="component" value="Unassembled WGS sequence"/>
</dbReference>
<accession>A0ABU8W1F8</accession>
<organism evidence="2 3">
    <name type="scientific">Variovorax humicola</name>
    <dbReference type="NCBI Taxonomy" id="1769758"/>
    <lineage>
        <taxon>Bacteria</taxon>
        <taxon>Pseudomonadati</taxon>
        <taxon>Pseudomonadota</taxon>
        <taxon>Betaproteobacteria</taxon>
        <taxon>Burkholderiales</taxon>
        <taxon>Comamonadaceae</taxon>
        <taxon>Variovorax</taxon>
    </lineage>
</organism>
<dbReference type="EMBL" id="JBBKZV010000010">
    <property type="protein sequence ID" value="MEJ8823823.1"/>
    <property type="molecule type" value="Genomic_DNA"/>
</dbReference>
<protein>
    <submittedName>
        <fullName evidence="2">Redoxin domain-containing protein</fullName>
    </submittedName>
</protein>
<dbReference type="SUPFAM" id="SSF52833">
    <property type="entry name" value="Thioredoxin-like"/>
    <property type="match status" value="1"/>
</dbReference>
<sequence length="217" mass="23733">MTAAMTQPVVPGQPAPDFSLPAVAGPETVSLADYRGRSPVFLALMVGLWCPFCRRQLAQISGYESKLKALGVESLAVVATDPENARMYFKFRPTKLRLASDPFLSTHRAFGVPKPEPSPEMMKALEEISVNPFGDLPEPMPIVTAAKAMDKLDGYVPSPSDQGDVERQWPQLKALYMIDREGIVRWACIECQDEGLAGVGKLASEDTIIEAARTMLH</sequence>
<dbReference type="Gene3D" id="3.40.30.10">
    <property type="entry name" value="Glutaredoxin"/>
    <property type="match status" value="1"/>
</dbReference>
<dbReference type="PROSITE" id="PS51352">
    <property type="entry name" value="THIOREDOXIN_2"/>
    <property type="match status" value="1"/>
</dbReference>
<evidence type="ECO:0000259" key="1">
    <source>
        <dbReference type="PROSITE" id="PS51352"/>
    </source>
</evidence>
<name>A0ABU8W1F8_9BURK</name>
<reference evidence="2 3" key="1">
    <citation type="submission" date="2024-03" db="EMBL/GenBank/DDBJ databases">
        <title>Novel species of the genus Variovorax.</title>
        <authorList>
            <person name="Liu Q."/>
            <person name="Xin Y.-H."/>
        </authorList>
    </citation>
    <scope>NUCLEOTIDE SEQUENCE [LARGE SCALE GENOMIC DNA]</scope>
    <source>
        <strain evidence="2 3">KACC 18501</strain>
    </source>
</reference>
<comment type="caution">
    <text evidence="2">The sequence shown here is derived from an EMBL/GenBank/DDBJ whole genome shotgun (WGS) entry which is preliminary data.</text>
</comment>
<dbReference type="Pfam" id="PF00578">
    <property type="entry name" value="AhpC-TSA"/>
    <property type="match status" value="1"/>
</dbReference>
<evidence type="ECO:0000313" key="2">
    <source>
        <dbReference type="EMBL" id="MEJ8823823.1"/>
    </source>
</evidence>
<proteinExistence type="predicted"/>
<dbReference type="RefSeq" id="WP_340364861.1">
    <property type="nucleotide sequence ID" value="NZ_JBBKZV010000010.1"/>
</dbReference>